<protein>
    <submittedName>
        <fullName evidence="2">Uncharacterized protein</fullName>
    </submittedName>
</protein>
<feature type="signal peptide" evidence="1">
    <location>
        <begin position="1"/>
        <end position="23"/>
    </location>
</feature>
<dbReference type="Proteomes" id="UP000228945">
    <property type="component" value="Chromosome"/>
</dbReference>
<evidence type="ECO:0000313" key="3">
    <source>
        <dbReference type="Proteomes" id="UP000228945"/>
    </source>
</evidence>
<proteinExistence type="predicted"/>
<dbReference type="GO" id="GO:0008236">
    <property type="term" value="F:serine-type peptidase activity"/>
    <property type="evidence" value="ECO:0007669"/>
    <property type="project" value="InterPro"/>
</dbReference>
<dbReference type="KEGG" id="cmb:CSW64_19040"/>
<dbReference type="GO" id="GO:0006508">
    <property type="term" value="P:proteolysis"/>
    <property type="evidence" value="ECO:0007669"/>
    <property type="project" value="InterPro"/>
</dbReference>
<dbReference type="OrthoDB" id="7266775at2"/>
<sequence length="498" mass="54122">MSRHRLSVLSAALVGALASASLAQTPPPAAAPPPPAPADWGKALAEDARAFHDIVAESHPGPVDVENPGFKAVLKGGLTTALKRAKTAKRYEDWYFALNEYQASFNDGHLTLYEHAPMGHAWRSRWPGFLTALEGGRYVVAFNRDPAAPPVGAVLTSCDGRPADAFAADFIGKGAGRWNLRSRRVTYASSLFVDQMNPYVRRPERCVFQVDGAERTYPLAWRDLPTEVRDEGFAAARSPRYFAPLELRAYGADGYWVGWGSFESDPASDDGKALTALQARIESQADAIRASKVVVFDLRGNNGGSSEWSAAVTRILWGEAWVDAKAERSTGVDWRTSVNNIKAIAAYREQFVSDARLRTWFEELENGMKGARARGQALWRQGGGEASAAPKDAVTAMKARVYILTDYGCASACLDAVDLLKALGGVQVGQETSADTLYMDVREQFLPSMRAKVVVPMKVYRGRARGSNVTAVPAYEWKGALSDTAGVEAWIAGIDARR</sequence>
<reference evidence="2 3" key="1">
    <citation type="submission" date="2017-10" db="EMBL/GenBank/DDBJ databases">
        <title>Genome sequence of Caulobacter mirabilis FWC38.</title>
        <authorList>
            <person name="Fiebig A."/>
            <person name="Crosson S."/>
        </authorList>
    </citation>
    <scope>NUCLEOTIDE SEQUENCE [LARGE SCALE GENOMIC DNA]</scope>
    <source>
        <strain evidence="2 3">FWC 38</strain>
    </source>
</reference>
<dbReference type="RefSeq" id="WP_099623582.1">
    <property type="nucleotide sequence ID" value="NZ_CP024201.1"/>
</dbReference>
<keyword evidence="1" id="KW-0732">Signal</keyword>
<accession>A0A2D2B265</accession>
<dbReference type="InterPro" id="IPR029045">
    <property type="entry name" value="ClpP/crotonase-like_dom_sf"/>
</dbReference>
<keyword evidence="3" id="KW-1185">Reference proteome</keyword>
<dbReference type="EMBL" id="CP024201">
    <property type="protein sequence ID" value="ATQ44334.1"/>
    <property type="molecule type" value="Genomic_DNA"/>
</dbReference>
<organism evidence="2 3">
    <name type="scientific">Caulobacter mirabilis</name>
    <dbReference type="NCBI Taxonomy" id="69666"/>
    <lineage>
        <taxon>Bacteria</taxon>
        <taxon>Pseudomonadati</taxon>
        <taxon>Pseudomonadota</taxon>
        <taxon>Alphaproteobacteria</taxon>
        <taxon>Caulobacterales</taxon>
        <taxon>Caulobacteraceae</taxon>
        <taxon>Caulobacter</taxon>
    </lineage>
</organism>
<dbReference type="SUPFAM" id="SSF52096">
    <property type="entry name" value="ClpP/crotonase"/>
    <property type="match status" value="1"/>
</dbReference>
<evidence type="ECO:0000313" key="2">
    <source>
        <dbReference type="EMBL" id="ATQ44334.1"/>
    </source>
</evidence>
<name>A0A2D2B265_9CAUL</name>
<feature type="chain" id="PRO_5013871097" evidence="1">
    <location>
        <begin position="24"/>
        <end position="498"/>
    </location>
</feature>
<dbReference type="AlphaFoldDB" id="A0A2D2B265"/>
<dbReference type="Gene3D" id="3.90.226.10">
    <property type="entry name" value="2-enoyl-CoA Hydratase, Chain A, domain 1"/>
    <property type="match status" value="1"/>
</dbReference>
<evidence type="ECO:0000256" key="1">
    <source>
        <dbReference type="SAM" id="SignalP"/>
    </source>
</evidence>
<gene>
    <name evidence="2" type="ORF">CSW64_19040</name>
</gene>